<proteinExistence type="predicted"/>
<sequence>MSENTFGPADLTAPIRILHNRVQPRPDDTIDSYDGFPIGMAASQNIANMNAVPAGWDGEIAHFQWAHRASAIEGTEKGTKPNPISPTIRRADGIVCRVQYSTIAKAMAASKVCIMTTLGYDPAECAVVAADAGFDSSAIVSYADAVDGCEALFADDPNPDATPPYAGEPYHVATDRIILANARIVDNPAQAWGIVYDYEAQDGRSSDATRTHIADLAEVCHTKGFKLLVYTNPLDGAGVLQSGLTRDSLGDVLAAVDRLSILVGTAYSGGNVVGHFRRQLAMLTGPDGSGSPDMAKVFVTFALSSGEVDARQVRRLLTELSAVRMLWYWPDLQTLGGDRSRTVNRVIAASAYGHLMPRPSTAIA</sequence>
<dbReference type="AlphaFoldDB" id="A0A506UC59"/>
<dbReference type="EMBL" id="VHLH01000004">
    <property type="protein sequence ID" value="TPW31178.1"/>
    <property type="molecule type" value="Genomic_DNA"/>
</dbReference>
<comment type="caution">
    <text evidence="1">The sequence shown here is derived from an EMBL/GenBank/DDBJ whole genome shotgun (WGS) entry which is preliminary data.</text>
</comment>
<evidence type="ECO:0000313" key="1">
    <source>
        <dbReference type="EMBL" id="TPW31178.1"/>
    </source>
</evidence>
<evidence type="ECO:0000313" key="2">
    <source>
        <dbReference type="Proteomes" id="UP000320314"/>
    </source>
</evidence>
<protein>
    <submittedName>
        <fullName evidence="1">Uncharacterized protein</fullName>
    </submittedName>
</protein>
<organism evidence="1 2">
    <name type="scientific">Pararhizobium mangrovi</name>
    <dbReference type="NCBI Taxonomy" id="2590452"/>
    <lineage>
        <taxon>Bacteria</taxon>
        <taxon>Pseudomonadati</taxon>
        <taxon>Pseudomonadota</taxon>
        <taxon>Alphaproteobacteria</taxon>
        <taxon>Hyphomicrobiales</taxon>
        <taxon>Rhizobiaceae</taxon>
        <taxon>Rhizobium/Agrobacterium group</taxon>
        <taxon>Pararhizobium</taxon>
    </lineage>
</organism>
<reference evidence="1 2" key="1">
    <citation type="submission" date="2019-06" db="EMBL/GenBank/DDBJ databases">
        <authorList>
            <person name="Li M."/>
        </authorList>
    </citation>
    <scope>NUCLEOTIDE SEQUENCE [LARGE SCALE GENOMIC DNA]</scope>
    <source>
        <strain evidence="1 2">BGMRC6574</strain>
    </source>
</reference>
<dbReference type="OrthoDB" id="9954114at2"/>
<dbReference type="RefSeq" id="WP_141165539.1">
    <property type="nucleotide sequence ID" value="NZ_VHLH01000004.1"/>
</dbReference>
<keyword evidence="2" id="KW-1185">Reference proteome</keyword>
<gene>
    <name evidence="1" type="ORF">FJU11_02980</name>
</gene>
<dbReference type="Proteomes" id="UP000320314">
    <property type="component" value="Unassembled WGS sequence"/>
</dbReference>
<name>A0A506UC59_9HYPH</name>
<accession>A0A506UC59</accession>